<dbReference type="InterPro" id="IPR048254">
    <property type="entry name" value="CDP_ALCOHOL_P_TRANSF_CS"/>
</dbReference>
<evidence type="ECO:0000313" key="18">
    <source>
        <dbReference type="EMBL" id="TCN25942.1"/>
    </source>
</evidence>
<keyword evidence="13" id="KW-0594">Phospholipid biosynthesis</keyword>
<keyword evidence="11" id="KW-0443">Lipid metabolism</keyword>
<dbReference type="Proteomes" id="UP000295689">
    <property type="component" value="Unassembled WGS sequence"/>
</dbReference>
<feature type="transmembrane region" description="Helical" evidence="17">
    <location>
        <begin position="200"/>
        <end position="220"/>
    </location>
</feature>
<keyword evidence="19" id="KW-1185">Reference proteome</keyword>
<evidence type="ECO:0000256" key="15">
    <source>
        <dbReference type="ARBA" id="ARBA00032361"/>
    </source>
</evidence>
<protein>
    <recommendedName>
        <fullName evidence="6">CDP-diacylglycerol--serine O-phosphatidyltransferase</fullName>
        <ecNumber evidence="5">2.7.8.8</ecNumber>
    </recommendedName>
    <alternativeName>
        <fullName evidence="15">Phosphatidylserine synthase</fullName>
    </alternativeName>
</protein>
<sequence>MKKHIPNLLTFGNLFCGFLAINYIINGDIRNASILIFIAIMLDAVDGRVARILGVSNELGMELDSLADIVSFGVVPAFLAANTYFHDFGMYGVVMSGLFPLFGAYRLARFNVTSQTDSLKHFKGIPITLAGGIVTFLVLFAGRIPVWVFLIIFYLLAILMVSTIKIPSFKKVGLPRYGFLITLFLFYMLYLFARSRFEQVPIYFYVALGVYILYVVVRFFKEKETRIPIRRRTLPKRFKWKLRKTKD</sequence>
<evidence type="ECO:0000256" key="12">
    <source>
        <dbReference type="ARBA" id="ARBA00023136"/>
    </source>
</evidence>
<evidence type="ECO:0000256" key="7">
    <source>
        <dbReference type="ARBA" id="ARBA00022516"/>
    </source>
</evidence>
<accession>A0A4R2BHN0</accession>
<evidence type="ECO:0000256" key="1">
    <source>
        <dbReference type="ARBA" id="ARBA00000287"/>
    </source>
</evidence>
<gene>
    <name evidence="18" type="ORF">EV146_10449</name>
</gene>
<reference evidence="18 19" key="1">
    <citation type="journal article" date="2015" name="Stand. Genomic Sci.">
        <title>Genomic Encyclopedia of Bacterial and Archaeal Type Strains, Phase III: the genomes of soil and plant-associated and newly described type strains.</title>
        <authorList>
            <person name="Whitman W.B."/>
            <person name="Woyke T."/>
            <person name="Klenk H.P."/>
            <person name="Zhou Y."/>
            <person name="Lilburn T.G."/>
            <person name="Beck B.J."/>
            <person name="De Vos P."/>
            <person name="Vandamme P."/>
            <person name="Eisen J.A."/>
            <person name="Garrity G."/>
            <person name="Hugenholtz P."/>
            <person name="Kyrpides N.C."/>
        </authorList>
    </citation>
    <scope>NUCLEOTIDE SEQUENCE [LARGE SCALE GENOMIC DNA]</scope>
    <source>
        <strain evidence="18 19">CV53</strain>
    </source>
</reference>
<dbReference type="InterPro" id="IPR004533">
    <property type="entry name" value="CDP-diaglyc--ser_O-PTrfase"/>
</dbReference>
<comment type="subcellular location">
    <subcellularLocation>
        <location evidence="3">Endomembrane system</location>
    </subcellularLocation>
    <subcellularLocation>
        <location evidence="2">Membrane</location>
        <topology evidence="2">Multi-pass membrane protein</topology>
    </subcellularLocation>
</comment>
<comment type="caution">
    <text evidence="18">The sequence shown here is derived from an EMBL/GenBank/DDBJ whole genome shotgun (WGS) entry which is preliminary data.</text>
</comment>
<feature type="transmembrane region" description="Helical" evidence="17">
    <location>
        <begin position="120"/>
        <end position="140"/>
    </location>
</feature>
<keyword evidence="9 17" id="KW-0812">Transmembrane</keyword>
<evidence type="ECO:0000256" key="9">
    <source>
        <dbReference type="ARBA" id="ARBA00022692"/>
    </source>
</evidence>
<evidence type="ECO:0000256" key="2">
    <source>
        <dbReference type="ARBA" id="ARBA00004141"/>
    </source>
</evidence>
<dbReference type="RefSeq" id="WP_121612988.1">
    <property type="nucleotide sequence ID" value="NZ_CP033044.1"/>
</dbReference>
<keyword evidence="10 17" id="KW-1133">Transmembrane helix</keyword>
<proteinExistence type="inferred from homology"/>
<evidence type="ECO:0000256" key="17">
    <source>
        <dbReference type="SAM" id="Phobius"/>
    </source>
</evidence>
<evidence type="ECO:0000256" key="11">
    <source>
        <dbReference type="ARBA" id="ARBA00023098"/>
    </source>
</evidence>
<dbReference type="InterPro" id="IPR043130">
    <property type="entry name" value="CDP-OH_PTrfase_TM_dom"/>
</dbReference>
<dbReference type="EMBL" id="SLVV01000004">
    <property type="protein sequence ID" value="TCN25942.1"/>
    <property type="molecule type" value="Genomic_DNA"/>
</dbReference>
<evidence type="ECO:0000256" key="13">
    <source>
        <dbReference type="ARBA" id="ARBA00023209"/>
    </source>
</evidence>
<dbReference type="InterPro" id="IPR000462">
    <property type="entry name" value="CDP-OH_P_trans"/>
</dbReference>
<organism evidence="18 19">
    <name type="scientific">Mesobacillus foraminis</name>
    <dbReference type="NCBI Taxonomy" id="279826"/>
    <lineage>
        <taxon>Bacteria</taxon>
        <taxon>Bacillati</taxon>
        <taxon>Bacillota</taxon>
        <taxon>Bacilli</taxon>
        <taxon>Bacillales</taxon>
        <taxon>Bacillaceae</taxon>
        <taxon>Mesobacillus</taxon>
    </lineage>
</organism>
<evidence type="ECO:0000256" key="10">
    <source>
        <dbReference type="ARBA" id="ARBA00022989"/>
    </source>
</evidence>
<evidence type="ECO:0000256" key="6">
    <source>
        <dbReference type="ARBA" id="ARBA00017171"/>
    </source>
</evidence>
<dbReference type="Pfam" id="PF01066">
    <property type="entry name" value="CDP-OH_P_transf"/>
    <property type="match status" value="1"/>
</dbReference>
<feature type="transmembrane region" description="Helical" evidence="17">
    <location>
        <begin position="176"/>
        <end position="194"/>
    </location>
</feature>
<dbReference type="NCBIfam" id="TIGR00473">
    <property type="entry name" value="pssA"/>
    <property type="match status" value="1"/>
</dbReference>
<feature type="transmembrane region" description="Helical" evidence="17">
    <location>
        <begin position="91"/>
        <end position="108"/>
    </location>
</feature>
<dbReference type="AlphaFoldDB" id="A0A4R2BHN0"/>
<evidence type="ECO:0000256" key="5">
    <source>
        <dbReference type="ARBA" id="ARBA00013174"/>
    </source>
</evidence>
<keyword evidence="7" id="KW-0444">Lipid biosynthesis</keyword>
<dbReference type="GO" id="GO:0003882">
    <property type="term" value="F:CDP-diacylglycerol-serine O-phosphatidyltransferase activity"/>
    <property type="evidence" value="ECO:0007669"/>
    <property type="project" value="UniProtKB-EC"/>
</dbReference>
<evidence type="ECO:0000256" key="3">
    <source>
        <dbReference type="ARBA" id="ARBA00004308"/>
    </source>
</evidence>
<dbReference type="OrthoDB" id="9777147at2"/>
<name>A0A4R2BHN0_9BACI</name>
<evidence type="ECO:0000256" key="8">
    <source>
        <dbReference type="ARBA" id="ARBA00022679"/>
    </source>
</evidence>
<feature type="transmembrane region" description="Helical" evidence="17">
    <location>
        <begin position="7"/>
        <end position="25"/>
    </location>
</feature>
<keyword evidence="14" id="KW-1208">Phospholipid metabolism</keyword>
<feature type="transmembrane region" description="Helical" evidence="17">
    <location>
        <begin position="146"/>
        <end position="164"/>
    </location>
</feature>
<dbReference type="GO" id="GO:0012505">
    <property type="term" value="C:endomembrane system"/>
    <property type="evidence" value="ECO:0007669"/>
    <property type="project" value="UniProtKB-SubCell"/>
</dbReference>
<feature type="transmembrane region" description="Helical" evidence="17">
    <location>
        <begin position="31"/>
        <end position="54"/>
    </location>
</feature>
<evidence type="ECO:0000256" key="16">
    <source>
        <dbReference type="RuleBase" id="RU003750"/>
    </source>
</evidence>
<evidence type="ECO:0000256" key="14">
    <source>
        <dbReference type="ARBA" id="ARBA00023264"/>
    </source>
</evidence>
<keyword evidence="8 16" id="KW-0808">Transferase</keyword>
<dbReference type="GO" id="GO:0008654">
    <property type="term" value="P:phospholipid biosynthetic process"/>
    <property type="evidence" value="ECO:0007669"/>
    <property type="project" value="UniProtKB-KW"/>
</dbReference>
<dbReference type="Gene3D" id="1.20.120.1760">
    <property type="match status" value="1"/>
</dbReference>
<evidence type="ECO:0000256" key="4">
    <source>
        <dbReference type="ARBA" id="ARBA00010441"/>
    </source>
</evidence>
<dbReference type="EC" id="2.7.8.8" evidence="5"/>
<keyword evidence="12 17" id="KW-0472">Membrane</keyword>
<comment type="catalytic activity">
    <reaction evidence="1">
        <text>a CDP-1,2-diacyl-sn-glycerol + L-serine = a 1,2-diacyl-sn-glycero-3-phospho-L-serine + CMP + H(+)</text>
        <dbReference type="Rhea" id="RHEA:16913"/>
        <dbReference type="ChEBI" id="CHEBI:15378"/>
        <dbReference type="ChEBI" id="CHEBI:33384"/>
        <dbReference type="ChEBI" id="CHEBI:57262"/>
        <dbReference type="ChEBI" id="CHEBI:58332"/>
        <dbReference type="ChEBI" id="CHEBI:60377"/>
        <dbReference type="EC" id="2.7.8.8"/>
    </reaction>
</comment>
<dbReference type="PROSITE" id="PS00379">
    <property type="entry name" value="CDP_ALCOHOL_P_TRANSF"/>
    <property type="match status" value="1"/>
</dbReference>
<comment type="similarity">
    <text evidence="4 16">Belongs to the CDP-alcohol phosphatidyltransferase class-I family.</text>
</comment>
<evidence type="ECO:0000313" key="19">
    <source>
        <dbReference type="Proteomes" id="UP000295689"/>
    </source>
</evidence>
<dbReference type="GO" id="GO:0016020">
    <property type="term" value="C:membrane"/>
    <property type="evidence" value="ECO:0007669"/>
    <property type="project" value="UniProtKB-SubCell"/>
</dbReference>